<proteinExistence type="predicted"/>
<name>L1K564_GUITC</name>
<reference evidence="2 4" key="1">
    <citation type="journal article" date="2012" name="Nature">
        <title>Algal genomes reveal evolutionary mosaicism and the fate of nucleomorphs.</title>
        <authorList>
            <consortium name="DOE Joint Genome Institute"/>
            <person name="Curtis B.A."/>
            <person name="Tanifuji G."/>
            <person name="Burki F."/>
            <person name="Gruber A."/>
            <person name="Irimia M."/>
            <person name="Maruyama S."/>
            <person name="Arias M.C."/>
            <person name="Ball S.G."/>
            <person name="Gile G.H."/>
            <person name="Hirakawa Y."/>
            <person name="Hopkins J.F."/>
            <person name="Kuo A."/>
            <person name="Rensing S.A."/>
            <person name="Schmutz J."/>
            <person name="Symeonidi A."/>
            <person name="Elias M."/>
            <person name="Eveleigh R.J."/>
            <person name="Herman E.K."/>
            <person name="Klute M.J."/>
            <person name="Nakayama T."/>
            <person name="Obornik M."/>
            <person name="Reyes-Prieto A."/>
            <person name="Armbrust E.V."/>
            <person name="Aves S.J."/>
            <person name="Beiko R.G."/>
            <person name="Coutinho P."/>
            <person name="Dacks J.B."/>
            <person name="Durnford D.G."/>
            <person name="Fast N.M."/>
            <person name="Green B.R."/>
            <person name="Grisdale C.J."/>
            <person name="Hempel F."/>
            <person name="Henrissat B."/>
            <person name="Hoppner M.P."/>
            <person name="Ishida K."/>
            <person name="Kim E."/>
            <person name="Koreny L."/>
            <person name="Kroth P.G."/>
            <person name="Liu Y."/>
            <person name="Malik S.B."/>
            <person name="Maier U.G."/>
            <person name="McRose D."/>
            <person name="Mock T."/>
            <person name="Neilson J.A."/>
            <person name="Onodera N.T."/>
            <person name="Poole A.M."/>
            <person name="Pritham E.J."/>
            <person name="Richards T.A."/>
            <person name="Rocap G."/>
            <person name="Roy S.W."/>
            <person name="Sarai C."/>
            <person name="Schaack S."/>
            <person name="Shirato S."/>
            <person name="Slamovits C.H."/>
            <person name="Spencer D.F."/>
            <person name="Suzuki S."/>
            <person name="Worden A.Z."/>
            <person name="Zauner S."/>
            <person name="Barry K."/>
            <person name="Bell C."/>
            <person name="Bharti A.K."/>
            <person name="Crow J.A."/>
            <person name="Grimwood J."/>
            <person name="Kramer R."/>
            <person name="Lindquist E."/>
            <person name="Lucas S."/>
            <person name="Salamov A."/>
            <person name="McFadden G.I."/>
            <person name="Lane C.E."/>
            <person name="Keeling P.J."/>
            <person name="Gray M.W."/>
            <person name="Grigoriev I.V."/>
            <person name="Archibald J.M."/>
        </authorList>
    </citation>
    <scope>NUCLEOTIDE SEQUENCE</scope>
    <source>
        <strain evidence="2 4">CCMP2712</strain>
    </source>
</reference>
<dbReference type="AlphaFoldDB" id="L1K564"/>
<organism evidence="2">
    <name type="scientific">Guillardia theta (strain CCMP2712)</name>
    <name type="common">Cryptophyte</name>
    <dbReference type="NCBI Taxonomy" id="905079"/>
    <lineage>
        <taxon>Eukaryota</taxon>
        <taxon>Cryptophyceae</taxon>
        <taxon>Pyrenomonadales</taxon>
        <taxon>Geminigeraceae</taxon>
        <taxon>Guillardia</taxon>
    </lineage>
</organism>
<feature type="region of interest" description="Disordered" evidence="1">
    <location>
        <begin position="1"/>
        <end position="60"/>
    </location>
</feature>
<gene>
    <name evidence="2" type="ORF">GUITHDRAFT_99283</name>
</gene>
<evidence type="ECO:0000256" key="1">
    <source>
        <dbReference type="SAM" id="MobiDB-lite"/>
    </source>
</evidence>
<dbReference type="EnsemblProtists" id="EKX55508">
    <property type="protein sequence ID" value="EKX55508"/>
    <property type="gene ID" value="GUITHDRAFT_99283"/>
</dbReference>
<feature type="compositionally biased region" description="Acidic residues" evidence="1">
    <location>
        <begin position="158"/>
        <end position="168"/>
    </location>
</feature>
<reference evidence="4" key="2">
    <citation type="submission" date="2012-11" db="EMBL/GenBank/DDBJ databases">
        <authorList>
            <person name="Kuo A."/>
            <person name="Curtis B.A."/>
            <person name="Tanifuji G."/>
            <person name="Burki F."/>
            <person name="Gruber A."/>
            <person name="Irimia M."/>
            <person name="Maruyama S."/>
            <person name="Arias M.C."/>
            <person name="Ball S.G."/>
            <person name="Gile G.H."/>
            <person name="Hirakawa Y."/>
            <person name="Hopkins J.F."/>
            <person name="Rensing S.A."/>
            <person name="Schmutz J."/>
            <person name="Symeonidi A."/>
            <person name="Elias M."/>
            <person name="Eveleigh R.J."/>
            <person name="Herman E.K."/>
            <person name="Klute M.J."/>
            <person name="Nakayama T."/>
            <person name="Obornik M."/>
            <person name="Reyes-Prieto A."/>
            <person name="Armbrust E.V."/>
            <person name="Aves S.J."/>
            <person name="Beiko R.G."/>
            <person name="Coutinho P."/>
            <person name="Dacks J.B."/>
            <person name="Durnford D.G."/>
            <person name="Fast N.M."/>
            <person name="Green B.R."/>
            <person name="Grisdale C."/>
            <person name="Hempe F."/>
            <person name="Henrissat B."/>
            <person name="Hoppner M.P."/>
            <person name="Ishida K.-I."/>
            <person name="Kim E."/>
            <person name="Koreny L."/>
            <person name="Kroth P.G."/>
            <person name="Liu Y."/>
            <person name="Malik S.-B."/>
            <person name="Maier U.G."/>
            <person name="McRose D."/>
            <person name="Mock T."/>
            <person name="Neilson J.A."/>
            <person name="Onodera N.T."/>
            <person name="Poole A.M."/>
            <person name="Pritham E.J."/>
            <person name="Richards T.A."/>
            <person name="Rocap G."/>
            <person name="Roy S.W."/>
            <person name="Sarai C."/>
            <person name="Schaack S."/>
            <person name="Shirato S."/>
            <person name="Slamovits C.H."/>
            <person name="Spencer D.F."/>
            <person name="Suzuki S."/>
            <person name="Worden A.Z."/>
            <person name="Zauner S."/>
            <person name="Barry K."/>
            <person name="Bell C."/>
            <person name="Bharti A.K."/>
            <person name="Crow J.A."/>
            <person name="Grimwood J."/>
            <person name="Kramer R."/>
            <person name="Lindquist E."/>
            <person name="Lucas S."/>
            <person name="Salamov A."/>
            <person name="McFadden G.I."/>
            <person name="Lane C.E."/>
            <person name="Keeling P.J."/>
            <person name="Gray M.W."/>
            <person name="Grigoriev I.V."/>
            <person name="Archibald J.M."/>
        </authorList>
    </citation>
    <scope>NUCLEOTIDE SEQUENCE</scope>
    <source>
        <strain evidence="4">CCMP2712</strain>
    </source>
</reference>
<reference evidence="3" key="3">
    <citation type="submission" date="2016-03" db="UniProtKB">
        <authorList>
            <consortium name="EnsemblProtists"/>
        </authorList>
    </citation>
    <scope>IDENTIFICATION</scope>
</reference>
<dbReference type="PaxDb" id="55529-EKX55508"/>
<sequence length="176" mass="18937">MPATASACRREKNNQTARNSARPACPDPSSRSFSLDQSQRRRSSWARGPFSASCSSVSLPDPDSAPVITLTHRSCPAWLLGVVCKGPHFRSIDQHGSLTDGGAYERLGKSARACLAKSISRDGNFTSVRLPTFHQELECGGREGSSVATREGSNGEEAPYDEGGEEEGLSGRYFLE</sequence>
<evidence type="ECO:0000313" key="3">
    <source>
        <dbReference type="EnsemblProtists" id="EKX55508"/>
    </source>
</evidence>
<evidence type="ECO:0000313" key="4">
    <source>
        <dbReference type="Proteomes" id="UP000011087"/>
    </source>
</evidence>
<protein>
    <submittedName>
        <fullName evidence="2 3">Uncharacterized protein</fullName>
    </submittedName>
</protein>
<accession>L1K564</accession>
<dbReference type="RefSeq" id="XP_005842488.1">
    <property type="nucleotide sequence ID" value="XM_005842431.1"/>
</dbReference>
<dbReference type="EMBL" id="JH992965">
    <property type="protein sequence ID" value="EKX55508.1"/>
    <property type="molecule type" value="Genomic_DNA"/>
</dbReference>
<feature type="region of interest" description="Disordered" evidence="1">
    <location>
        <begin position="140"/>
        <end position="176"/>
    </location>
</feature>
<dbReference type="HOGENOM" id="CLU_130678_0_0_1"/>
<keyword evidence="4" id="KW-1185">Reference proteome</keyword>
<dbReference type="Proteomes" id="UP000011087">
    <property type="component" value="Unassembled WGS sequence"/>
</dbReference>
<dbReference type="GeneID" id="17312129"/>
<dbReference type="KEGG" id="gtt:GUITHDRAFT_99283"/>
<evidence type="ECO:0000313" key="2">
    <source>
        <dbReference type="EMBL" id="EKX55508.1"/>
    </source>
</evidence>